<dbReference type="PROSITE" id="PS51257">
    <property type="entry name" value="PROKAR_LIPOPROTEIN"/>
    <property type="match status" value="1"/>
</dbReference>
<dbReference type="GO" id="GO:0071281">
    <property type="term" value="P:cellular response to iron ion"/>
    <property type="evidence" value="ECO:0007669"/>
    <property type="project" value="TreeGrafter"/>
</dbReference>
<dbReference type="Gene3D" id="3.40.50.1980">
    <property type="entry name" value="Nitrogenase molybdenum iron protein domain"/>
    <property type="match status" value="2"/>
</dbReference>
<dbReference type="SUPFAM" id="SSF53807">
    <property type="entry name" value="Helical backbone' metal receptor"/>
    <property type="match status" value="1"/>
</dbReference>
<dbReference type="Pfam" id="PF01497">
    <property type="entry name" value="Peripla_BP_2"/>
    <property type="match status" value="1"/>
</dbReference>
<sequence>MKRLSTLIILLCISLLMLLTGCGRQSAVDSGAAPGSGRVIIDMAGRKVILPQKIEKVYPASPLECVLIYTLAPELLAGWGYHMAADQSGYILPEYRNLPVLAWTTRGSTSNAEEIMKMKPDVILTINDINDTTRQYADELERLTKIPVVLLDKELTKTEQAFVLAGKVLNREERAAKLAAYCRETLAMVTEKQPLLQGRTPVTVYYAEGRRGLETEPRGSWHAEIIEFVGGMNVADPGLPAGSIIGRSPVSMEQVLAWNPEVVLISYFRDGESSSYPAIMGEKSWQNVRAVKARQVYEIPTGPFNWFDRPPAVSRLIGIRWVANLLYPDVYPFDFRAEVKRFYALFYHYQLSEQELDDLAARAKRVE</sequence>
<dbReference type="PANTHER" id="PTHR30535:SF34">
    <property type="entry name" value="MOLYBDATE-BINDING PROTEIN MOLA"/>
    <property type="match status" value="1"/>
</dbReference>
<dbReference type="Gene3D" id="1.20.58.2180">
    <property type="match status" value="1"/>
</dbReference>
<dbReference type="PANTHER" id="PTHR30535">
    <property type="entry name" value="VITAMIN B12-BINDING PROTEIN"/>
    <property type="match status" value="1"/>
</dbReference>
<dbReference type="InterPro" id="IPR002491">
    <property type="entry name" value="ABC_transptr_periplasmic_BD"/>
</dbReference>
<dbReference type="RefSeq" id="WP_075753838.1">
    <property type="nucleotide sequence ID" value="NZ_LT608335.1"/>
</dbReference>
<gene>
    <name evidence="3" type="ORF">KL86SPO_31360</name>
</gene>
<name>A0A212LUL0_9FIRM</name>
<protein>
    <submittedName>
        <fullName evidence="3">ABC-type Fe3+-hydroxamate transport system, periplasmic component</fullName>
    </submittedName>
</protein>
<evidence type="ECO:0000259" key="2">
    <source>
        <dbReference type="PROSITE" id="PS50983"/>
    </source>
</evidence>
<dbReference type="EMBL" id="FMJE01000003">
    <property type="protein sequence ID" value="SCM81181.1"/>
    <property type="molecule type" value="Genomic_DNA"/>
</dbReference>
<dbReference type="InterPro" id="IPR050902">
    <property type="entry name" value="ABC_Transporter_SBP"/>
</dbReference>
<reference evidence="3" key="1">
    <citation type="submission" date="2016-08" db="EMBL/GenBank/DDBJ databases">
        <authorList>
            <person name="Seilhamer J.J."/>
        </authorList>
    </citation>
    <scope>NUCLEOTIDE SEQUENCE</scope>
    <source>
        <strain evidence="3">86</strain>
    </source>
</reference>
<accession>A0A212LUL0</accession>
<dbReference type="AlphaFoldDB" id="A0A212LUL0"/>
<dbReference type="PROSITE" id="PS50983">
    <property type="entry name" value="FE_B12_PBP"/>
    <property type="match status" value="1"/>
</dbReference>
<evidence type="ECO:0000256" key="1">
    <source>
        <dbReference type="ARBA" id="ARBA00008814"/>
    </source>
</evidence>
<proteinExistence type="inferred from homology"/>
<feature type="domain" description="Fe/B12 periplasmic-binding" evidence="2">
    <location>
        <begin position="56"/>
        <end position="330"/>
    </location>
</feature>
<organism evidence="3">
    <name type="scientific">uncultured Sporomusa sp</name>
    <dbReference type="NCBI Taxonomy" id="307249"/>
    <lineage>
        <taxon>Bacteria</taxon>
        <taxon>Bacillati</taxon>
        <taxon>Bacillota</taxon>
        <taxon>Negativicutes</taxon>
        <taxon>Selenomonadales</taxon>
        <taxon>Sporomusaceae</taxon>
        <taxon>Sporomusa</taxon>
        <taxon>environmental samples</taxon>
    </lineage>
</organism>
<comment type="similarity">
    <text evidence="1">Belongs to the bacterial solute-binding protein 8 family.</text>
</comment>
<evidence type="ECO:0000313" key="3">
    <source>
        <dbReference type="EMBL" id="SCM81181.1"/>
    </source>
</evidence>